<dbReference type="EMBL" id="PGTX01000001">
    <property type="protein sequence ID" value="PJI83138.1"/>
    <property type="molecule type" value="Genomic_DNA"/>
</dbReference>
<gene>
    <name evidence="2" type="ORF">B0G85_0530</name>
</gene>
<evidence type="ECO:0000259" key="1">
    <source>
        <dbReference type="Pfam" id="PF18602"/>
    </source>
</evidence>
<feature type="domain" description="Rap1a immunity protein" evidence="1">
    <location>
        <begin position="35"/>
        <end position="123"/>
    </location>
</feature>
<dbReference type="Proteomes" id="UP000229366">
    <property type="component" value="Unassembled WGS sequence"/>
</dbReference>
<proteinExistence type="predicted"/>
<evidence type="ECO:0000313" key="2">
    <source>
        <dbReference type="EMBL" id="PJI83138.1"/>
    </source>
</evidence>
<dbReference type="InterPro" id="IPR041238">
    <property type="entry name" value="Rap1a"/>
</dbReference>
<organism evidence="2 3">
    <name type="scientific">Polynucleobacter brandtiae</name>
    <dbReference type="NCBI Taxonomy" id="1938816"/>
    <lineage>
        <taxon>Bacteria</taxon>
        <taxon>Pseudomonadati</taxon>
        <taxon>Pseudomonadota</taxon>
        <taxon>Betaproteobacteria</taxon>
        <taxon>Burkholderiales</taxon>
        <taxon>Burkholderiaceae</taxon>
        <taxon>Polynucleobacter</taxon>
    </lineage>
</organism>
<accession>A0A2M8VZ50</accession>
<dbReference type="OrthoDB" id="9131921at2"/>
<sequence>MNKVRMMLLVVMLGVGIAPYSSVFSQVNLPKNDASTQALVALCKDLNDVDAQNFCFGFGEGVYQSYLANRNPQLKPNICLSSESGTREAILQAFLTWNQSHSQFNQERAAKTLIRFFSEQYRCR</sequence>
<keyword evidence="3" id="KW-1185">Reference proteome</keyword>
<protein>
    <recommendedName>
        <fullName evidence="1">Rap1a immunity protein domain-containing protein</fullName>
    </recommendedName>
</protein>
<dbReference type="RefSeq" id="WP_100378872.1">
    <property type="nucleotide sequence ID" value="NZ_CBCSBW010000001.1"/>
</dbReference>
<evidence type="ECO:0000313" key="3">
    <source>
        <dbReference type="Proteomes" id="UP000229366"/>
    </source>
</evidence>
<comment type="caution">
    <text evidence="2">The sequence shown here is derived from an EMBL/GenBank/DDBJ whole genome shotgun (WGS) entry which is preliminary data.</text>
</comment>
<dbReference type="AlphaFoldDB" id="A0A2M8VZ50"/>
<dbReference type="Pfam" id="PF18602">
    <property type="entry name" value="Rap1a"/>
    <property type="match status" value="1"/>
</dbReference>
<reference evidence="2 3" key="1">
    <citation type="submission" date="2017-11" db="EMBL/GenBank/DDBJ databases">
        <title>Genomic Encyclopedia of Type Strains, Phase III (KMG-III): the genomes of soil and plant-associated and newly described type strains.</title>
        <authorList>
            <person name="Whitman W."/>
        </authorList>
    </citation>
    <scope>NUCLEOTIDE SEQUENCE [LARGE SCALE GENOMIC DNA]</scope>
    <source>
        <strain evidence="2 3">UB-Domo-W1</strain>
    </source>
</reference>
<name>A0A2M8VZ50_9BURK</name>